<dbReference type="RefSeq" id="WP_339159463.1">
    <property type="nucleotide sequence ID" value="NZ_LR743510.1"/>
</dbReference>
<accession>A0A679JRU5</accession>
<dbReference type="PANTHER" id="PTHR11070:SF3">
    <property type="entry name" value="DNA 3'-5' HELICASE"/>
    <property type="match status" value="1"/>
</dbReference>
<dbReference type="EMBL" id="LR743510">
    <property type="protein sequence ID" value="CAA2137796.1"/>
    <property type="molecule type" value="Genomic_DNA"/>
</dbReference>
<feature type="domain" description="UvrD-like helicase ATP-binding" evidence="6">
    <location>
        <begin position="12"/>
        <end position="283"/>
    </location>
</feature>
<organism evidence="7">
    <name type="scientific">Methylobacterium bullatum</name>
    <dbReference type="NCBI Taxonomy" id="570505"/>
    <lineage>
        <taxon>Bacteria</taxon>
        <taxon>Pseudomonadati</taxon>
        <taxon>Pseudomonadota</taxon>
        <taxon>Alphaproteobacteria</taxon>
        <taxon>Hyphomicrobiales</taxon>
        <taxon>Methylobacteriaceae</taxon>
        <taxon>Methylobacterium</taxon>
    </lineage>
</organism>
<dbReference type="GO" id="GO:0016787">
    <property type="term" value="F:hydrolase activity"/>
    <property type="evidence" value="ECO:0007669"/>
    <property type="project" value="UniProtKB-UniRule"/>
</dbReference>
<dbReference type="InterPro" id="IPR014016">
    <property type="entry name" value="UvrD-like_ATP-bd"/>
</dbReference>
<reference evidence="7" key="1">
    <citation type="submission" date="2019-12" db="EMBL/GenBank/DDBJ databases">
        <authorList>
            <person name="Cremers G."/>
        </authorList>
    </citation>
    <scope>NUCLEOTIDE SEQUENCE</scope>
    <source>
        <strain evidence="7">Mbul2</strain>
        <plasmid evidence="7">1</plasmid>
    </source>
</reference>
<evidence type="ECO:0000256" key="1">
    <source>
        <dbReference type="ARBA" id="ARBA00022741"/>
    </source>
</evidence>
<evidence type="ECO:0000256" key="2">
    <source>
        <dbReference type="ARBA" id="ARBA00022801"/>
    </source>
</evidence>
<proteinExistence type="predicted"/>
<gene>
    <name evidence="7" type="primary">pcrA</name>
    <name evidence="7" type="ORF">MBLL_00830</name>
</gene>
<protein>
    <submittedName>
        <fullName evidence="7">ATP-dependent DNA helicase PcrA</fullName>
        <ecNumber evidence="7">3.6.4.12</ecNumber>
    </submittedName>
</protein>
<dbReference type="PANTHER" id="PTHR11070">
    <property type="entry name" value="UVRD / RECB / PCRA DNA HELICASE FAMILY MEMBER"/>
    <property type="match status" value="1"/>
</dbReference>
<dbReference type="EC" id="3.6.4.12" evidence="7"/>
<evidence type="ECO:0000259" key="6">
    <source>
        <dbReference type="PROSITE" id="PS51198"/>
    </source>
</evidence>
<dbReference type="GO" id="GO:0043138">
    <property type="term" value="F:3'-5' DNA helicase activity"/>
    <property type="evidence" value="ECO:0007669"/>
    <property type="project" value="TreeGrafter"/>
</dbReference>
<dbReference type="Gene3D" id="3.40.50.300">
    <property type="entry name" value="P-loop containing nucleotide triphosphate hydrolases"/>
    <property type="match status" value="2"/>
</dbReference>
<dbReference type="GO" id="GO:0005829">
    <property type="term" value="C:cytosol"/>
    <property type="evidence" value="ECO:0007669"/>
    <property type="project" value="TreeGrafter"/>
</dbReference>
<feature type="binding site" evidence="5">
    <location>
        <begin position="33"/>
        <end position="40"/>
    </location>
    <ligand>
        <name>ATP</name>
        <dbReference type="ChEBI" id="CHEBI:30616"/>
    </ligand>
</feature>
<keyword evidence="4 5" id="KW-0067">ATP-binding</keyword>
<sequence length="638" mass="72740">MTSGRIFQPDTDADQRVQACLSSAERRSFVVVAGAGSGKTTSLVKALATVVRQHGAVLRRRRQRVACVTYTEIAAREIWADVGGDPLVHVSTIHSYAWMLTRSFQGDIRIWVERRIHEKLVELRAAAAAFGPRVLERTREKNRRDIERYEREHERIGAVSHYIYSVGSNYAKGQLGHDDVIKIATEFISERPLFRTLLAQQFPFVLVDESQDTTDGIVQALKAVDEQMHGSFCLGFFGDPMQRIYATGIGDIVPNERWLTIAKPENFRCSTEVLNVANAIRRSGDDLVQTRGRMQQIDGVLQPVGGTARIFVLPTTHNRGEQIRQVREWVAAANSDTAWLQTDDNAVKVLVIVHRMAAIRLGFEQFYNALNDKAPNAFKNGFLDATAWPVRPLVQFALPLSDAIRNDREFEAMMLLRDQCEQLQKDYLNGRDVRVVLQNVREASHRLEVMMRPEEGRTIRDVLIFLRDSELLTLDQRLLAYLEQQLPPVEEDVEQDEGDAEKEANAMDRFLACPAAQLWGYQRYIRDESPFSTQQGIKGTEFERVLVVLDDEEGTHTQFSYDKYFGIKDLSDRDLKNIEEGMDSVVDRTRRLFYVCCTRSLRDLVVILFHKDPDLAEARVRSATIFSDNAILNRNSIM</sequence>
<dbReference type="GO" id="GO:0003677">
    <property type="term" value="F:DNA binding"/>
    <property type="evidence" value="ECO:0007669"/>
    <property type="project" value="InterPro"/>
</dbReference>
<dbReference type="SUPFAM" id="SSF52540">
    <property type="entry name" value="P-loop containing nucleoside triphosphate hydrolases"/>
    <property type="match status" value="1"/>
</dbReference>
<keyword evidence="1 5" id="KW-0547">Nucleotide-binding</keyword>
<geneLocation type="plasmid" evidence="7">
    <name>1</name>
</geneLocation>
<evidence type="ECO:0000256" key="4">
    <source>
        <dbReference type="ARBA" id="ARBA00022840"/>
    </source>
</evidence>
<dbReference type="InterPro" id="IPR000212">
    <property type="entry name" value="DNA_helicase_UvrD/REP"/>
</dbReference>
<evidence type="ECO:0000256" key="3">
    <source>
        <dbReference type="ARBA" id="ARBA00022806"/>
    </source>
</evidence>
<keyword evidence="7" id="KW-0614">Plasmid</keyword>
<keyword evidence="2 5" id="KW-0378">Hydrolase</keyword>
<dbReference type="GO" id="GO:0005524">
    <property type="term" value="F:ATP binding"/>
    <property type="evidence" value="ECO:0007669"/>
    <property type="project" value="UniProtKB-UniRule"/>
</dbReference>
<dbReference type="AlphaFoldDB" id="A0A679JRU5"/>
<dbReference type="InterPro" id="IPR027417">
    <property type="entry name" value="P-loop_NTPase"/>
</dbReference>
<dbReference type="Pfam" id="PF13245">
    <property type="entry name" value="AAA_19"/>
    <property type="match status" value="1"/>
</dbReference>
<name>A0A679JRU5_9HYPH</name>
<evidence type="ECO:0000313" key="7">
    <source>
        <dbReference type="EMBL" id="CAA2137796.1"/>
    </source>
</evidence>
<keyword evidence="3 5" id="KW-0347">Helicase</keyword>
<evidence type="ECO:0000256" key="5">
    <source>
        <dbReference type="PROSITE-ProRule" id="PRU00560"/>
    </source>
</evidence>
<dbReference type="GO" id="GO:0000725">
    <property type="term" value="P:recombinational repair"/>
    <property type="evidence" value="ECO:0007669"/>
    <property type="project" value="TreeGrafter"/>
</dbReference>
<dbReference type="PROSITE" id="PS51198">
    <property type="entry name" value="UVRD_HELICASE_ATP_BIND"/>
    <property type="match status" value="1"/>
</dbReference>